<evidence type="ECO:0000313" key="2">
    <source>
        <dbReference type="Proteomes" id="UP000637628"/>
    </source>
</evidence>
<proteinExistence type="predicted"/>
<evidence type="ECO:0000313" key="1">
    <source>
        <dbReference type="EMBL" id="GID98813.1"/>
    </source>
</evidence>
<evidence type="ECO:0008006" key="3">
    <source>
        <dbReference type="Google" id="ProtNLM"/>
    </source>
</evidence>
<keyword evidence="2" id="KW-1185">Reference proteome</keyword>
<protein>
    <recommendedName>
        <fullName evidence="3">Secreted protein</fullName>
    </recommendedName>
</protein>
<dbReference type="Proteomes" id="UP000637628">
    <property type="component" value="Unassembled WGS sequence"/>
</dbReference>
<gene>
    <name evidence="1" type="ORF">Adu01nite_01640</name>
</gene>
<sequence length="92" mass="9497">MVAPSLTPARCTQVSSAAAVVPAALRFWLSSALRTLKAQPSAGSNCNRNRLVVAESWLTAVYMVDSPAAVSSRTHADTVNGAVVSRTAAVLA</sequence>
<reference evidence="1 2" key="1">
    <citation type="submission" date="2021-01" db="EMBL/GenBank/DDBJ databases">
        <title>Whole genome shotgun sequence of Actinoplanes durhamensis NBRC 14914.</title>
        <authorList>
            <person name="Komaki H."/>
            <person name="Tamura T."/>
        </authorList>
    </citation>
    <scope>NUCLEOTIDE SEQUENCE [LARGE SCALE GENOMIC DNA]</scope>
    <source>
        <strain evidence="1 2">NBRC 14914</strain>
    </source>
</reference>
<dbReference type="EMBL" id="BOML01000002">
    <property type="protein sequence ID" value="GID98813.1"/>
    <property type="molecule type" value="Genomic_DNA"/>
</dbReference>
<name>A0ABQ3YN64_9ACTN</name>
<organism evidence="1 2">
    <name type="scientific">Paractinoplanes durhamensis</name>
    <dbReference type="NCBI Taxonomy" id="113563"/>
    <lineage>
        <taxon>Bacteria</taxon>
        <taxon>Bacillati</taxon>
        <taxon>Actinomycetota</taxon>
        <taxon>Actinomycetes</taxon>
        <taxon>Micromonosporales</taxon>
        <taxon>Micromonosporaceae</taxon>
        <taxon>Paractinoplanes</taxon>
    </lineage>
</organism>
<accession>A0ABQ3YN64</accession>
<comment type="caution">
    <text evidence="1">The sequence shown here is derived from an EMBL/GenBank/DDBJ whole genome shotgun (WGS) entry which is preliminary data.</text>
</comment>